<keyword evidence="2" id="KW-1185">Reference proteome</keyword>
<dbReference type="EMBL" id="JADGMQ010000008">
    <property type="protein sequence ID" value="MBI1621507.1"/>
    <property type="molecule type" value="Genomic_DNA"/>
</dbReference>
<protein>
    <recommendedName>
        <fullName evidence="3">Phage tail protein</fullName>
    </recommendedName>
</protein>
<accession>A0ABS0SDY0</accession>
<organism evidence="1 2">
    <name type="scientific">Aquamicrobium zhengzhouense</name>
    <dbReference type="NCBI Taxonomy" id="2781738"/>
    <lineage>
        <taxon>Bacteria</taxon>
        <taxon>Pseudomonadati</taxon>
        <taxon>Pseudomonadota</taxon>
        <taxon>Alphaproteobacteria</taxon>
        <taxon>Hyphomicrobiales</taxon>
        <taxon>Phyllobacteriaceae</taxon>
        <taxon>Aquamicrobium</taxon>
    </lineage>
</organism>
<evidence type="ECO:0000313" key="2">
    <source>
        <dbReference type="Proteomes" id="UP000601789"/>
    </source>
</evidence>
<evidence type="ECO:0000313" key="1">
    <source>
        <dbReference type="EMBL" id="MBI1621507.1"/>
    </source>
</evidence>
<dbReference type="Proteomes" id="UP000601789">
    <property type="component" value="Unassembled WGS sequence"/>
</dbReference>
<comment type="caution">
    <text evidence="1">The sequence shown here is derived from an EMBL/GenBank/DDBJ whole genome shotgun (WGS) entry which is preliminary data.</text>
</comment>
<evidence type="ECO:0008006" key="3">
    <source>
        <dbReference type="Google" id="ProtNLM"/>
    </source>
</evidence>
<dbReference type="RefSeq" id="WP_198476907.1">
    <property type="nucleotide sequence ID" value="NZ_JADGMQ010000008.1"/>
</dbReference>
<name>A0ABS0SDY0_9HYPH</name>
<proteinExistence type="predicted"/>
<reference evidence="1 2" key="1">
    <citation type="submission" date="2020-10" db="EMBL/GenBank/DDBJ databases">
        <title>Aquamicrobium zhengzhouensis sp. nov., a exopolysaccharide producing bacterium isolated from farmland soil.</title>
        <authorList>
            <person name="Wang X."/>
        </authorList>
    </citation>
    <scope>NUCLEOTIDE SEQUENCE [LARGE SCALE GENOMIC DNA]</scope>
    <source>
        <strain evidence="2">cd-1</strain>
    </source>
</reference>
<gene>
    <name evidence="1" type="ORF">IOD40_12640</name>
</gene>
<sequence length="515" mass="55263">MIYLIDVCAHDGAQIVTLRFGTVGYTTQPSDDPADAWFEPRIIQPGNYERYAFSQSATSGSARVGAGEIILANPDGALDHLLDYAFDGYQLTIYGLSSFDAPWASRTVMFVGTIEQAEFTWKRVVLRIRDRLAELDEPIQTTDYAGTTIAGGMDEAEGRPEDVKDRPKPLLYGVGKNLPAVAANMFDHIYEVASNGVASVDAVYDRGVALTASGVYPDLAALRAASIASGNYAVCLSPAYVRLGSRPAGQITVDATEGTSSADRSAASIARRILEAQGFVAGDDFDAASFDALHLKNPAPVGLWTGTDEMTILQALNLILGSIGGYIVPDRLGMMHVGRIELPSAAPVVRLDRALILDQEGGVERAATGDQGAGVPAHKVSVNYAYNHAVSDANQLAGGAEESFVAFAGEEWRSVSAEDPAVKDRHQLAVALTFDTLLAAEDDAEAEAQRRLALYSQRRDLFRVHIKSEFVSAVDLGRTIELAIDRFGLSAGKHFLCTGMEEDFERGTTILEVYG</sequence>